<dbReference type="SUPFAM" id="SSF50249">
    <property type="entry name" value="Nucleic acid-binding proteins"/>
    <property type="match status" value="1"/>
</dbReference>
<feature type="domain" description="N-acetyltransferase" evidence="8">
    <location>
        <begin position="1169"/>
        <end position="1326"/>
    </location>
</feature>
<gene>
    <name evidence="9" type="primary">AGD6</name>
    <name evidence="9" type="ORF">SNEC2469_LOCUS29647</name>
</gene>
<dbReference type="GO" id="GO:0003697">
    <property type="term" value="F:single-stranded DNA binding"/>
    <property type="evidence" value="ECO:0007669"/>
    <property type="project" value="TreeGrafter"/>
</dbReference>
<keyword evidence="10" id="KW-1185">Reference proteome</keyword>
<dbReference type="PRINTS" id="PR00405">
    <property type="entry name" value="REVINTRACTNG"/>
</dbReference>
<keyword evidence="4" id="KW-0479">Metal-binding</keyword>
<dbReference type="InterPro" id="IPR000182">
    <property type="entry name" value="GNAT_dom"/>
</dbReference>
<evidence type="ECO:0000259" key="8">
    <source>
        <dbReference type="PROSITE" id="PS51186"/>
    </source>
</evidence>
<dbReference type="Gene3D" id="3.40.50.300">
    <property type="entry name" value="P-loop containing nucleotide triphosphate hydrolases"/>
    <property type="match status" value="2"/>
</dbReference>
<dbReference type="PROSITE" id="PS51186">
    <property type="entry name" value="GNAT"/>
    <property type="match status" value="1"/>
</dbReference>
<protein>
    <submittedName>
        <fullName evidence="9">AGD6 protein</fullName>
    </submittedName>
</protein>
<evidence type="ECO:0000259" key="7">
    <source>
        <dbReference type="PROSITE" id="PS50115"/>
    </source>
</evidence>
<dbReference type="Pfam" id="PF01412">
    <property type="entry name" value="ArfGap"/>
    <property type="match status" value="1"/>
</dbReference>
<dbReference type="GO" id="GO:0016787">
    <property type="term" value="F:hydrolase activity"/>
    <property type="evidence" value="ECO:0007669"/>
    <property type="project" value="UniProtKB-KW"/>
</dbReference>
<dbReference type="Gene3D" id="2.40.50.140">
    <property type="entry name" value="Nucleic acid-binding proteins"/>
    <property type="match status" value="1"/>
</dbReference>
<evidence type="ECO:0000256" key="3">
    <source>
        <dbReference type="ARBA" id="ARBA00023172"/>
    </source>
</evidence>
<dbReference type="Proteomes" id="UP000601435">
    <property type="component" value="Unassembled WGS sequence"/>
</dbReference>
<dbReference type="GO" id="GO:0005524">
    <property type="term" value="F:ATP binding"/>
    <property type="evidence" value="ECO:0007669"/>
    <property type="project" value="UniProtKB-KW"/>
</dbReference>
<evidence type="ECO:0000256" key="5">
    <source>
        <dbReference type="SAM" id="Coils"/>
    </source>
</evidence>
<keyword evidence="1" id="KW-0547">Nucleotide-binding</keyword>
<dbReference type="InterPro" id="IPR033762">
    <property type="entry name" value="MCM_OB"/>
</dbReference>
<dbReference type="PROSITE" id="PS50051">
    <property type="entry name" value="MCM_2"/>
    <property type="match status" value="1"/>
</dbReference>
<dbReference type="Pfam" id="PF00583">
    <property type="entry name" value="Acetyltransf_1"/>
    <property type="match status" value="1"/>
</dbReference>
<feature type="domain" description="MCM C-terminal AAA(+) ATPase" evidence="6">
    <location>
        <begin position="1404"/>
        <end position="1439"/>
    </location>
</feature>
<keyword evidence="3" id="KW-0233">DNA recombination</keyword>
<dbReference type="GO" id="GO:0017116">
    <property type="term" value="F:single-stranded DNA helicase activity"/>
    <property type="evidence" value="ECO:0007669"/>
    <property type="project" value="TreeGrafter"/>
</dbReference>
<dbReference type="SUPFAM" id="SSF55729">
    <property type="entry name" value="Acyl-CoA N-acyltransferases (Nat)"/>
    <property type="match status" value="1"/>
</dbReference>
<dbReference type="SMART" id="SM00350">
    <property type="entry name" value="MCM"/>
    <property type="match status" value="1"/>
</dbReference>
<dbReference type="Gene3D" id="1.10.220.150">
    <property type="entry name" value="Arf GTPase activating protein"/>
    <property type="match status" value="1"/>
</dbReference>
<dbReference type="PANTHER" id="PTHR11630">
    <property type="entry name" value="DNA REPLICATION LICENSING FACTOR MCM FAMILY MEMBER"/>
    <property type="match status" value="1"/>
</dbReference>
<dbReference type="PANTHER" id="PTHR11630:SF48">
    <property type="entry name" value="DNA HELICASE MCM9"/>
    <property type="match status" value="1"/>
</dbReference>
<evidence type="ECO:0000256" key="1">
    <source>
        <dbReference type="ARBA" id="ARBA00022741"/>
    </source>
</evidence>
<dbReference type="InterPro" id="IPR031327">
    <property type="entry name" value="MCM"/>
</dbReference>
<evidence type="ECO:0000259" key="6">
    <source>
        <dbReference type="PROSITE" id="PS50051"/>
    </source>
</evidence>
<keyword evidence="4" id="KW-0862">Zinc</keyword>
<dbReference type="InterPro" id="IPR016181">
    <property type="entry name" value="Acyl_CoA_acyltransferase"/>
</dbReference>
<dbReference type="CDD" id="cd04301">
    <property type="entry name" value="NAT_SF"/>
    <property type="match status" value="1"/>
</dbReference>
<evidence type="ECO:0000256" key="4">
    <source>
        <dbReference type="PROSITE-ProRule" id="PRU00288"/>
    </source>
</evidence>
<dbReference type="Pfam" id="PF00493">
    <property type="entry name" value="MCM"/>
    <property type="match status" value="1"/>
</dbReference>
<dbReference type="InterPro" id="IPR012340">
    <property type="entry name" value="NA-bd_OB-fold"/>
</dbReference>
<dbReference type="InterPro" id="IPR038508">
    <property type="entry name" value="ArfGAP_dom_sf"/>
</dbReference>
<sequence>MASWLTGRVASLVKEPRQAWPAADEAQQTLEQRARALTSPHSAAWLLSHWLEQCNSSEVYVQCQGASGSQGGARAWQLSFQQVLLRSSAFELVLEVCAKVPSVREALTPGPASASALLEQSKSLRQALHGMAERLLLPGALEVWPSLFDALLSRDSAGALPWDSWARRLVAALKKPWRLESLWPQLRRWDTAAAEELGGSDTASSTTLKATGAQGLSKQGIRAELIRRRFPQLALEAGRLRSRSEALCDGLEALRTVDGMGGVSCKEIEQLIQDASLALDSLDSGVQGSRDEARQLGQALSDAGSAVQRQMATVMLTQETFVARRGQLQNEKEQLAKRLQELDAEVTQLDQEASRCNQQIRQLQAQFSHNTSHYDGLLGGSAAFSEELGDRKAKAMAFRDCAAAALNVAKAAEAKQRTELETQRRRRASDLRRQVAAYVRKERTRLEAAAEFAELVAGRGTGKATPPREDAAEELMEATVLAQEVWRSVQVLLQRVDALGENRADSEVIASSSEMLASSAESQAFFLKAAEEDLCVCADCSALGSEWASVSYGIYLCVDCAGRHRGLGVHLSFVRSLAMDRWTPSQLRRMELGGSLRFRAFLAPFGLCDSSDSADSSLHARYSSRAASFYRRRLDAECRGQAFGDVPPSREEGRQIADPATFTAEEIDPAADGEGESLAAERQQLEEKFLAVQGWLQQVLQALCPTVSDHVPQHSVFDILQWVWEEFDSSIHLVEEAVHQLLKKRGVDRPPGKLRFRHVPRALAARSLCSLKEIRYSLVGKFITASGLVARIGVVKAVAATRSFQCAACRRSFSVASLGALGHEAPHCPGGDGLFCGSTDLQELGGTMTDYQEIRLQDVVPGSVGTTLKVILVADLAGSAVPGDIVVIGGILRAVWPRSRAVAELVLDASDVRHSKEVPSRSRSLFLGAPSDAMAQRAELLRSVVPGLQGLEVAKLALLLTLVGGGPYNPPVPEEVERWSRFMPEDESDATPPAGKKGIQEAKMRLSTHLLFVGDAATGKTKLIEQETASVADMATVRPRRSSRTVLICAGVALAGLRGGFVLPTERAGGTLRSSGRQAHICRAVPLRMAEGYERVEDESMFSMIVETGTSSPSVTKLEVVLPEERDLEPISHLVLSCFPEVVDAWLLPEALGGVAWAWNGLVKAWERSVIRTSLSVNFQRVMKRPSLRKPWRWQFEGDSLGLLLVEEGDGPISPVAFCELCILPASGCSPDDFGATMSMIIDNNQNTAQPYLQNFCVAPKWRRKGVGRAMLQMIEKVVVEVWNGDRLYLHAAGGKASERLYGGCGYEATGLSPPGEPSHMVKSLEVEDVGLPDSEEAQEVCTRSLTHLCIQAEALAVARETLHMIIPLSRLRIFPHMEFAAVPSEPRVLGLLTVACVRDGAGWSLEAGALSLADGGVCCIDEFRHLAAEEKAALYEAVRISASYC</sequence>
<proteinExistence type="predicted"/>
<dbReference type="InterPro" id="IPR001208">
    <property type="entry name" value="MCM_dom"/>
</dbReference>
<dbReference type="CDD" id="cd08830">
    <property type="entry name" value="ArfGap_ArfGap1"/>
    <property type="match status" value="1"/>
</dbReference>
<dbReference type="SMART" id="SM00105">
    <property type="entry name" value="ArfGap"/>
    <property type="match status" value="1"/>
</dbReference>
<accession>A0A813B627</accession>
<evidence type="ECO:0000313" key="10">
    <source>
        <dbReference type="Proteomes" id="UP000601435"/>
    </source>
</evidence>
<dbReference type="GO" id="GO:0016747">
    <property type="term" value="F:acyltransferase activity, transferring groups other than amino-acyl groups"/>
    <property type="evidence" value="ECO:0007669"/>
    <property type="project" value="InterPro"/>
</dbReference>
<comment type="caution">
    <text evidence="9">The sequence shown here is derived from an EMBL/GenBank/DDBJ whole genome shotgun (WGS) entry which is preliminary data.</text>
</comment>
<dbReference type="GO" id="GO:0005634">
    <property type="term" value="C:nucleus"/>
    <property type="evidence" value="ECO:0007669"/>
    <property type="project" value="UniProtKB-SubCell"/>
</dbReference>
<evidence type="ECO:0000256" key="2">
    <source>
        <dbReference type="ARBA" id="ARBA00022840"/>
    </source>
</evidence>
<dbReference type="Pfam" id="PF17207">
    <property type="entry name" value="MCM_OB"/>
    <property type="match status" value="1"/>
</dbReference>
<dbReference type="PROSITE" id="PS50115">
    <property type="entry name" value="ARFGAP"/>
    <property type="match status" value="1"/>
</dbReference>
<dbReference type="EMBL" id="CAJNJA010067141">
    <property type="protein sequence ID" value="CAE7891586.1"/>
    <property type="molecule type" value="Genomic_DNA"/>
</dbReference>
<feature type="domain" description="Arf-GAP" evidence="7">
    <location>
        <begin position="521"/>
        <end position="643"/>
    </location>
</feature>
<reference evidence="9" key="1">
    <citation type="submission" date="2021-02" db="EMBL/GenBank/DDBJ databases">
        <authorList>
            <person name="Dougan E. K."/>
            <person name="Rhodes N."/>
            <person name="Thang M."/>
            <person name="Chan C."/>
        </authorList>
    </citation>
    <scope>NUCLEOTIDE SEQUENCE</scope>
</reference>
<keyword evidence="4" id="KW-0863">Zinc-finger</keyword>
<organism evidence="9 10">
    <name type="scientific">Symbiodinium necroappetens</name>
    <dbReference type="NCBI Taxonomy" id="1628268"/>
    <lineage>
        <taxon>Eukaryota</taxon>
        <taxon>Sar</taxon>
        <taxon>Alveolata</taxon>
        <taxon>Dinophyceae</taxon>
        <taxon>Suessiales</taxon>
        <taxon>Symbiodiniaceae</taxon>
        <taxon>Symbiodinium</taxon>
    </lineage>
</organism>
<dbReference type="InterPro" id="IPR037278">
    <property type="entry name" value="ARFGAP/RecO"/>
</dbReference>
<feature type="coiled-coil region" evidence="5">
    <location>
        <begin position="325"/>
        <end position="366"/>
    </location>
</feature>
<dbReference type="GO" id="GO:0000724">
    <property type="term" value="P:double-strand break repair via homologous recombination"/>
    <property type="evidence" value="ECO:0007669"/>
    <property type="project" value="TreeGrafter"/>
</dbReference>
<dbReference type="SUPFAM" id="SSF57863">
    <property type="entry name" value="ArfGap/RecO-like zinc finger"/>
    <property type="match status" value="1"/>
</dbReference>
<dbReference type="GO" id="GO:0008270">
    <property type="term" value="F:zinc ion binding"/>
    <property type="evidence" value="ECO:0007669"/>
    <property type="project" value="UniProtKB-KW"/>
</dbReference>
<dbReference type="Gene3D" id="2.20.28.10">
    <property type="match status" value="1"/>
</dbReference>
<dbReference type="GO" id="GO:0042555">
    <property type="term" value="C:MCM complex"/>
    <property type="evidence" value="ECO:0007669"/>
    <property type="project" value="TreeGrafter"/>
</dbReference>
<dbReference type="InterPro" id="IPR001164">
    <property type="entry name" value="ArfGAP_dom"/>
</dbReference>
<dbReference type="InterPro" id="IPR027417">
    <property type="entry name" value="P-loop_NTPase"/>
</dbReference>
<dbReference type="GO" id="GO:0005096">
    <property type="term" value="F:GTPase activator activity"/>
    <property type="evidence" value="ECO:0007669"/>
    <property type="project" value="InterPro"/>
</dbReference>
<keyword evidence="5" id="KW-0175">Coiled coil</keyword>
<evidence type="ECO:0000313" key="9">
    <source>
        <dbReference type="EMBL" id="CAE7891586.1"/>
    </source>
</evidence>
<name>A0A813B627_9DINO</name>
<keyword evidence="2" id="KW-0067">ATP-binding</keyword>
<dbReference type="Gene3D" id="3.40.630.30">
    <property type="match status" value="1"/>
</dbReference>
<dbReference type="OrthoDB" id="418789at2759"/>